<dbReference type="Pfam" id="PF07831">
    <property type="entry name" value="PYNP_C"/>
    <property type="match status" value="1"/>
</dbReference>
<feature type="domain" description="Pyrimidine nucleoside phosphorylase C-terminal" evidence="7">
    <location>
        <begin position="350"/>
        <end position="424"/>
    </location>
</feature>
<dbReference type="RefSeq" id="WP_223625344.1">
    <property type="nucleotide sequence ID" value="NZ_JAIQDJ010000001.1"/>
</dbReference>
<dbReference type="PIRSF" id="PIRSF000478">
    <property type="entry name" value="TP_PyNP"/>
    <property type="match status" value="1"/>
</dbReference>
<evidence type="ECO:0000256" key="3">
    <source>
        <dbReference type="ARBA" id="ARBA00011892"/>
    </source>
</evidence>
<dbReference type="InterPro" id="IPR000053">
    <property type="entry name" value="Thymidine/pyrmidine_PPase"/>
</dbReference>
<evidence type="ECO:0000256" key="5">
    <source>
        <dbReference type="ARBA" id="ARBA00022679"/>
    </source>
</evidence>
<dbReference type="Gene3D" id="1.20.970.10">
    <property type="entry name" value="Transferase, Pyrimidine Nucleoside Phosphorylase, Chain C"/>
    <property type="match status" value="1"/>
</dbReference>
<comment type="similarity">
    <text evidence="1">Belongs to the thymidine/pyrimidine-nucleoside phosphorylase family.</text>
</comment>
<dbReference type="NCBIfam" id="NF004490">
    <property type="entry name" value="PRK05820.1"/>
    <property type="match status" value="1"/>
</dbReference>
<dbReference type="SUPFAM" id="SSF52418">
    <property type="entry name" value="Nucleoside phosphorylase/phosphoribosyltransferase catalytic domain"/>
    <property type="match status" value="1"/>
</dbReference>
<gene>
    <name evidence="8" type="ORF">K7B09_00285</name>
</gene>
<dbReference type="PANTHER" id="PTHR10515">
    <property type="entry name" value="THYMIDINE PHOSPHORYLASE"/>
    <property type="match status" value="1"/>
</dbReference>
<evidence type="ECO:0000256" key="2">
    <source>
        <dbReference type="ARBA" id="ARBA00011738"/>
    </source>
</evidence>
<dbReference type="PANTHER" id="PTHR10515:SF0">
    <property type="entry name" value="THYMIDINE PHOSPHORYLASE"/>
    <property type="match status" value="1"/>
</dbReference>
<dbReference type="InterPro" id="IPR035902">
    <property type="entry name" value="Nuc_phospho_transferase"/>
</dbReference>
<reference evidence="8" key="1">
    <citation type="submission" date="2021-09" db="EMBL/GenBank/DDBJ databases">
        <authorList>
            <person name="Wu T."/>
            <person name="Guo S.Z."/>
        </authorList>
    </citation>
    <scope>NUCLEOTIDE SEQUENCE</scope>
    <source>
        <strain evidence="8">RSS-23</strain>
    </source>
</reference>
<dbReference type="InterPro" id="IPR018090">
    <property type="entry name" value="Pyrmidine_PPas_bac/euk"/>
</dbReference>
<dbReference type="InterPro" id="IPR036566">
    <property type="entry name" value="PYNP-like_C_sf"/>
</dbReference>
<dbReference type="SUPFAM" id="SSF47648">
    <property type="entry name" value="Nucleoside phosphorylase/phosphoribosyltransferase N-terminal domain"/>
    <property type="match status" value="1"/>
</dbReference>
<protein>
    <recommendedName>
        <fullName evidence="3">thymidine phosphorylase</fullName>
        <ecNumber evidence="3">2.4.2.4</ecNumber>
    </recommendedName>
</protein>
<evidence type="ECO:0000256" key="6">
    <source>
        <dbReference type="ARBA" id="ARBA00048550"/>
    </source>
</evidence>
<dbReference type="InterPro" id="IPR000312">
    <property type="entry name" value="Glycosyl_Trfase_fam3"/>
</dbReference>
<keyword evidence="9" id="KW-1185">Reference proteome</keyword>
<evidence type="ECO:0000313" key="9">
    <source>
        <dbReference type="Proteomes" id="UP001430290"/>
    </source>
</evidence>
<dbReference type="SMART" id="SM00941">
    <property type="entry name" value="PYNP_C"/>
    <property type="match status" value="1"/>
</dbReference>
<comment type="catalytic activity">
    <reaction evidence="6">
        <text>thymidine + phosphate = 2-deoxy-alpha-D-ribose 1-phosphate + thymine</text>
        <dbReference type="Rhea" id="RHEA:16037"/>
        <dbReference type="ChEBI" id="CHEBI:17748"/>
        <dbReference type="ChEBI" id="CHEBI:17821"/>
        <dbReference type="ChEBI" id="CHEBI:43474"/>
        <dbReference type="ChEBI" id="CHEBI:57259"/>
        <dbReference type="EC" id="2.4.2.4"/>
    </reaction>
</comment>
<dbReference type="InterPro" id="IPR013102">
    <property type="entry name" value="PYNP_C"/>
</dbReference>
<dbReference type="PROSITE" id="PS00647">
    <property type="entry name" value="THYMID_PHOSPHORYLASE"/>
    <property type="match status" value="1"/>
</dbReference>
<dbReference type="InterPro" id="IPR017459">
    <property type="entry name" value="Glycosyl_Trfase_fam3_N_dom"/>
</dbReference>
<sequence>MSDWPAALLIRAKREGRSLDAPQWKALADGIASNGWSEGQVGAMAMAIAWRGLGTQECRDFTYALRDSGRCLDWRDLPGPVLDKHSTGGVGDCVSLALAPLVAACGGYVPMISGRGLGHTGGTLDKLESVPGVDVQLDPARLQRLVREVGCAIVGQTADLVPADRRLYAVRDVTATVDVPDLIVASILSKKLAGGAQALVLDIKTGSGAQTPDVAMAEALAARMQAVAAGSGLQLATALTDMGQVLGRDAGNALELRAIIDLLTGGPACPRLRALVLALSARLLLLGGLAATDADAEAQLQHALHSGAAAERLARMLAALGAPHDVLQRPAHYLPTAPVHYAVTADRAGFVQTIDVRSVGECVVDLGGGRRVAGARIDPAVGLSQVCGRGQYVAHGAPLAVVHARNQADAERAADSVRAAFCLGEAAPGEVAAWRWLDATAPAK</sequence>
<dbReference type="GO" id="GO:0009032">
    <property type="term" value="F:thymidine phosphorylase activity"/>
    <property type="evidence" value="ECO:0007669"/>
    <property type="project" value="UniProtKB-EC"/>
</dbReference>
<evidence type="ECO:0000256" key="1">
    <source>
        <dbReference type="ARBA" id="ARBA00006915"/>
    </source>
</evidence>
<dbReference type="Gene3D" id="3.90.1170.30">
    <property type="entry name" value="Pyrimidine nucleoside phosphorylase-like, C-terminal domain"/>
    <property type="match status" value="1"/>
</dbReference>
<evidence type="ECO:0000256" key="4">
    <source>
        <dbReference type="ARBA" id="ARBA00022676"/>
    </source>
</evidence>
<dbReference type="InterPro" id="IPR036320">
    <property type="entry name" value="Glycosyl_Trfase_fam3_N_dom_sf"/>
</dbReference>
<dbReference type="NCBIfam" id="TIGR02644">
    <property type="entry name" value="Y_phosphoryl"/>
    <property type="match status" value="1"/>
</dbReference>
<evidence type="ECO:0000259" key="7">
    <source>
        <dbReference type="SMART" id="SM00941"/>
    </source>
</evidence>
<dbReference type="Gene3D" id="3.40.1030.10">
    <property type="entry name" value="Nucleoside phosphorylase/phosphoribosyltransferase catalytic domain"/>
    <property type="match status" value="1"/>
</dbReference>
<dbReference type="SUPFAM" id="SSF54680">
    <property type="entry name" value="Pyrimidine nucleoside phosphorylase C-terminal domain"/>
    <property type="match status" value="1"/>
</dbReference>
<comment type="caution">
    <text evidence="8">The sequence shown here is derived from an EMBL/GenBank/DDBJ whole genome shotgun (WGS) entry which is preliminary data.</text>
</comment>
<dbReference type="Pfam" id="PF00591">
    <property type="entry name" value="Glycos_transf_3"/>
    <property type="match status" value="1"/>
</dbReference>
<keyword evidence="5 8" id="KW-0808">Transferase</keyword>
<proteinExistence type="inferred from homology"/>
<dbReference type="Pfam" id="PF02885">
    <property type="entry name" value="Glycos_trans_3N"/>
    <property type="match status" value="1"/>
</dbReference>
<comment type="subunit">
    <text evidence="2">Homodimer.</text>
</comment>
<dbReference type="Proteomes" id="UP001430290">
    <property type="component" value="Unassembled WGS sequence"/>
</dbReference>
<name>A0ABS7TA83_9GAMM</name>
<dbReference type="EMBL" id="JAIQDJ010000001">
    <property type="protein sequence ID" value="MBZ4184764.1"/>
    <property type="molecule type" value="Genomic_DNA"/>
</dbReference>
<dbReference type="InterPro" id="IPR017872">
    <property type="entry name" value="Pyrmidine_PPase_CS"/>
</dbReference>
<keyword evidence="4 8" id="KW-0328">Glycosyltransferase</keyword>
<organism evidence="8 9">
    <name type="scientific">Thermomonas beijingensis</name>
    <dbReference type="NCBI Taxonomy" id="2872701"/>
    <lineage>
        <taxon>Bacteria</taxon>
        <taxon>Pseudomonadati</taxon>
        <taxon>Pseudomonadota</taxon>
        <taxon>Gammaproteobacteria</taxon>
        <taxon>Lysobacterales</taxon>
        <taxon>Lysobacteraceae</taxon>
        <taxon>Thermomonas</taxon>
    </lineage>
</organism>
<accession>A0ABS7TA83</accession>
<evidence type="ECO:0000313" key="8">
    <source>
        <dbReference type="EMBL" id="MBZ4184764.1"/>
    </source>
</evidence>
<dbReference type="EC" id="2.4.2.4" evidence="3"/>